<evidence type="ECO:0000259" key="2">
    <source>
        <dbReference type="PROSITE" id="PS50943"/>
    </source>
</evidence>
<evidence type="ECO:0000256" key="1">
    <source>
        <dbReference type="ARBA" id="ARBA00023125"/>
    </source>
</evidence>
<keyword evidence="1" id="KW-0238">DNA-binding</keyword>
<dbReference type="EMBL" id="CZBI01000001">
    <property type="protein sequence ID" value="CUP51695.1"/>
    <property type="molecule type" value="Genomic_DNA"/>
</dbReference>
<name>A0A174P0B6_BACT4</name>
<protein>
    <submittedName>
        <fullName evidence="3">Helix-turn-helix</fullName>
    </submittedName>
</protein>
<dbReference type="PANTHER" id="PTHR46797">
    <property type="entry name" value="HTH-TYPE TRANSCRIPTIONAL REGULATOR"/>
    <property type="match status" value="1"/>
</dbReference>
<dbReference type="InterPro" id="IPR050807">
    <property type="entry name" value="TransReg_Diox_bact_type"/>
</dbReference>
<dbReference type="PROSITE" id="PS50943">
    <property type="entry name" value="HTH_CROC1"/>
    <property type="match status" value="1"/>
</dbReference>
<evidence type="ECO:0000313" key="4">
    <source>
        <dbReference type="Proteomes" id="UP000095541"/>
    </source>
</evidence>
<proteinExistence type="predicted"/>
<reference evidence="3 4" key="1">
    <citation type="submission" date="2015-09" db="EMBL/GenBank/DDBJ databases">
        <authorList>
            <consortium name="Pathogen Informatics"/>
        </authorList>
    </citation>
    <scope>NUCLEOTIDE SEQUENCE [LARGE SCALE GENOMIC DNA]</scope>
    <source>
        <strain evidence="3 4">2789STDY5834945</strain>
    </source>
</reference>
<organism evidence="3 4">
    <name type="scientific">Bacteroides thetaiotaomicron</name>
    <dbReference type="NCBI Taxonomy" id="818"/>
    <lineage>
        <taxon>Bacteria</taxon>
        <taxon>Pseudomonadati</taxon>
        <taxon>Bacteroidota</taxon>
        <taxon>Bacteroidia</taxon>
        <taxon>Bacteroidales</taxon>
        <taxon>Bacteroidaceae</taxon>
        <taxon>Bacteroides</taxon>
    </lineage>
</organism>
<dbReference type="GO" id="GO:0003677">
    <property type="term" value="F:DNA binding"/>
    <property type="evidence" value="ECO:0007669"/>
    <property type="project" value="UniProtKB-KW"/>
</dbReference>
<dbReference type="SUPFAM" id="SSF47413">
    <property type="entry name" value="lambda repressor-like DNA-binding domains"/>
    <property type="match status" value="1"/>
</dbReference>
<dbReference type="GO" id="GO:0005829">
    <property type="term" value="C:cytosol"/>
    <property type="evidence" value="ECO:0007669"/>
    <property type="project" value="TreeGrafter"/>
</dbReference>
<dbReference type="Gene3D" id="1.10.260.40">
    <property type="entry name" value="lambda repressor-like DNA-binding domains"/>
    <property type="match status" value="1"/>
</dbReference>
<dbReference type="PANTHER" id="PTHR46797:SF1">
    <property type="entry name" value="METHYLPHOSPHONATE SYNTHASE"/>
    <property type="match status" value="1"/>
</dbReference>
<dbReference type="InterPro" id="IPR001387">
    <property type="entry name" value="Cro/C1-type_HTH"/>
</dbReference>
<evidence type="ECO:0000313" key="3">
    <source>
        <dbReference type="EMBL" id="CUP51695.1"/>
    </source>
</evidence>
<dbReference type="AlphaFoldDB" id="A0A174P0B6"/>
<accession>A0A174P0B6</accession>
<dbReference type="CDD" id="cd00093">
    <property type="entry name" value="HTH_XRE"/>
    <property type="match status" value="1"/>
</dbReference>
<gene>
    <name evidence="3" type="ORF">ERS852557_00856</name>
</gene>
<dbReference type="Pfam" id="PF01381">
    <property type="entry name" value="HTH_3"/>
    <property type="match status" value="1"/>
</dbReference>
<dbReference type="SMART" id="SM00530">
    <property type="entry name" value="HTH_XRE"/>
    <property type="match status" value="1"/>
</dbReference>
<dbReference type="InterPro" id="IPR010982">
    <property type="entry name" value="Lambda_DNA-bd_dom_sf"/>
</dbReference>
<sequence>MNDKDILVKIGTRIKELRIAKQMTQDNLAAKCNWDYQYVSRLESGNTNMTIKTIIKLCYALEVNLEDVFKNINI</sequence>
<feature type="domain" description="HTH cro/C1-type" evidence="2">
    <location>
        <begin position="14"/>
        <end position="68"/>
    </location>
</feature>
<dbReference type="GO" id="GO:0003700">
    <property type="term" value="F:DNA-binding transcription factor activity"/>
    <property type="evidence" value="ECO:0007669"/>
    <property type="project" value="TreeGrafter"/>
</dbReference>
<dbReference type="Proteomes" id="UP000095541">
    <property type="component" value="Unassembled WGS sequence"/>
</dbReference>